<keyword evidence="2" id="KW-1185">Reference proteome</keyword>
<dbReference type="EMBL" id="CM047905">
    <property type="protein sequence ID" value="KAJ0089413.1"/>
    <property type="molecule type" value="Genomic_DNA"/>
</dbReference>
<evidence type="ECO:0000313" key="1">
    <source>
        <dbReference type="EMBL" id="KAJ0089413.1"/>
    </source>
</evidence>
<protein>
    <submittedName>
        <fullName evidence="1">Uncharacterized protein</fullName>
    </submittedName>
</protein>
<name>A0ACC1ARX3_9ROSI</name>
<comment type="caution">
    <text evidence="1">The sequence shown here is derived from an EMBL/GenBank/DDBJ whole genome shotgun (WGS) entry which is preliminary data.</text>
</comment>
<reference evidence="2" key="1">
    <citation type="journal article" date="2023" name="G3 (Bethesda)">
        <title>Genome assembly and association tests identify interacting loci associated with vigor, precocity, and sex in interspecific pistachio rootstocks.</title>
        <authorList>
            <person name="Palmer W."/>
            <person name="Jacygrad E."/>
            <person name="Sagayaradj S."/>
            <person name="Cavanaugh K."/>
            <person name="Han R."/>
            <person name="Bertier L."/>
            <person name="Beede B."/>
            <person name="Kafkas S."/>
            <person name="Golino D."/>
            <person name="Preece J."/>
            <person name="Michelmore R."/>
        </authorList>
    </citation>
    <scope>NUCLEOTIDE SEQUENCE [LARGE SCALE GENOMIC DNA]</scope>
</reference>
<proteinExistence type="predicted"/>
<evidence type="ECO:0000313" key="2">
    <source>
        <dbReference type="Proteomes" id="UP001164250"/>
    </source>
</evidence>
<sequence length="245" mass="28696">MNSAIKAAIFNPQTHLSQLRLAMFHSTPVLERRRRSYWQTPVSRSHQYCNAYSNTFRKTQSKKTLLRNVSSYADYLFQSWQESLDEDDPSTSKGPSWFKKQYSGRSKNGGNQGHQYWNNRGFQFCEDDNEIDVDVERILGSVFGKGRCFFWSFIHEENTKRRSSSSYYYEYTNSRNWRARIEEEYESSAESDNLDSDMASDRQALGLSAYGPLKLEQVKTAYRVCALKWHPDRHQGSSKVLLFPH</sequence>
<organism evidence="1 2">
    <name type="scientific">Pistacia atlantica</name>
    <dbReference type="NCBI Taxonomy" id="434234"/>
    <lineage>
        <taxon>Eukaryota</taxon>
        <taxon>Viridiplantae</taxon>
        <taxon>Streptophyta</taxon>
        <taxon>Embryophyta</taxon>
        <taxon>Tracheophyta</taxon>
        <taxon>Spermatophyta</taxon>
        <taxon>Magnoliopsida</taxon>
        <taxon>eudicotyledons</taxon>
        <taxon>Gunneridae</taxon>
        <taxon>Pentapetalae</taxon>
        <taxon>rosids</taxon>
        <taxon>malvids</taxon>
        <taxon>Sapindales</taxon>
        <taxon>Anacardiaceae</taxon>
        <taxon>Pistacia</taxon>
    </lineage>
</organism>
<accession>A0ACC1ARX3</accession>
<gene>
    <name evidence="1" type="ORF">Patl1_32954</name>
</gene>
<dbReference type="Proteomes" id="UP001164250">
    <property type="component" value="Chromosome 9"/>
</dbReference>